<evidence type="ECO:0000256" key="3">
    <source>
        <dbReference type="SAM" id="SignalP"/>
    </source>
</evidence>
<sequence length="166" mass="17425">MIPLRIVILTACLSLLPTLLFAHGGEQHDDHEATIEEQPAVGSPVKLVEDLPMETGSSEPVEYNSGEPVDYGTAPTTQAMEHSDAPSLGLGDDPLGLGSSSMNEGMPSMDHSGHDMAGMKKEEPHVEQATHEMVSGSSKGYGIAVGITVLSGLVAGFLFLKRPTDS</sequence>
<keyword evidence="3" id="KW-0732">Signal</keyword>
<organism evidence="4 5">
    <name type="scientific">Nitrospina watsonii</name>
    <dbReference type="NCBI Taxonomy" id="1323948"/>
    <lineage>
        <taxon>Bacteria</taxon>
        <taxon>Pseudomonadati</taxon>
        <taxon>Nitrospinota/Tectimicrobiota group</taxon>
        <taxon>Nitrospinota</taxon>
        <taxon>Nitrospinia</taxon>
        <taxon>Nitrospinales</taxon>
        <taxon>Nitrospinaceae</taxon>
        <taxon>Nitrospina</taxon>
    </lineage>
</organism>
<feature type="transmembrane region" description="Helical" evidence="2">
    <location>
        <begin position="140"/>
        <end position="160"/>
    </location>
</feature>
<feature type="signal peptide" evidence="3">
    <location>
        <begin position="1"/>
        <end position="22"/>
    </location>
</feature>
<keyword evidence="2" id="KW-1133">Transmembrane helix</keyword>
<dbReference type="RefSeq" id="WP_282011673.1">
    <property type="nucleotide sequence ID" value="NZ_OX336137.1"/>
</dbReference>
<feature type="chain" id="PRO_5046847392" evidence="3">
    <location>
        <begin position="23"/>
        <end position="166"/>
    </location>
</feature>
<feature type="compositionally biased region" description="Low complexity" evidence="1">
    <location>
        <begin position="86"/>
        <end position="99"/>
    </location>
</feature>
<evidence type="ECO:0000256" key="1">
    <source>
        <dbReference type="SAM" id="MobiDB-lite"/>
    </source>
</evidence>
<keyword evidence="2" id="KW-0472">Membrane</keyword>
<accession>A0ABN8W3X9</accession>
<keyword evidence="5" id="KW-1185">Reference proteome</keyword>
<keyword evidence="2" id="KW-0812">Transmembrane</keyword>
<proteinExistence type="predicted"/>
<reference evidence="4 5" key="1">
    <citation type="submission" date="2022-09" db="EMBL/GenBank/DDBJ databases">
        <authorList>
            <person name="Kop L."/>
        </authorList>
    </citation>
    <scope>NUCLEOTIDE SEQUENCE [LARGE SCALE GENOMIC DNA]</scope>
    <source>
        <strain evidence="4 5">347</strain>
    </source>
</reference>
<dbReference type="Proteomes" id="UP001157733">
    <property type="component" value="Chromosome"/>
</dbReference>
<dbReference type="EMBL" id="OX336137">
    <property type="protein sequence ID" value="CAI2718798.1"/>
    <property type="molecule type" value="Genomic_DNA"/>
</dbReference>
<evidence type="ECO:0000313" key="5">
    <source>
        <dbReference type="Proteomes" id="UP001157733"/>
    </source>
</evidence>
<feature type="region of interest" description="Disordered" evidence="1">
    <location>
        <begin position="55"/>
        <end position="99"/>
    </location>
</feature>
<evidence type="ECO:0000313" key="4">
    <source>
        <dbReference type="EMBL" id="CAI2718798.1"/>
    </source>
</evidence>
<protein>
    <submittedName>
        <fullName evidence="4">Uncharacterized protein</fullName>
    </submittedName>
</protein>
<evidence type="ECO:0000256" key="2">
    <source>
        <dbReference type="SAM" id="Phobius"/>
    </source>
</evidence>
<name>A0ABN8W3X9_9BACT</name>
<gene>
    <name evidence="4" type="ORF">NSPWAT_1942</name>
</gene>